<dbReference type="Proteomes" id="UP001157946">
    <property type="component" value="Unassembled WGS sequence"/>
</dbReference>
<sequence>MSVNAGKLRHKMVVLTADSQLRHPGHYWCEIRTLNWKEEGDGYVRWQDTIYEIRSRYFSFGPDPQTQFEPVAGNILRIDDKHNYLIKAVINVDAKREEYRFTCTYLGQV</sequence>
<dbReference type="AlphaFoldDB" id="A0AA45WQR5"/>
<proteinExistence type="predicted"/>
<accession>A0AA45WQR5</accession>
<comment type="caution">
    <text evidence="1">The sequence shown here is derived from an EMBL/GenBank/DDBJ whole genome shotgun (WGS) entry which is preliminary data.</text>
</comment>
<keyword evidence="2" id="KW-1185">Reference proteome</keyword>
<gene>
    <name evidence="1" type="ORF">SAMN06265361_105252</name>
</gene>
<dbReference type="EMBL" id="FXTU01000005">
    <property type="protein sequence ID" value="SMP27303.1"/>
    <property type="molecule type" value="Genomic_DNA"/>
</dbReference>
<evidence type="ECO:0000313" key="1">
    <source>
        <dbReference type="EMBL" id="SMP27303.1"/>
    </source>
</evidence>
<evidence type="ECO:0000313" key="2">
    <source>
        <dbReference type="Proteomes" id="UP001157946"/>
    </source>
</evidence>
<organism evidence="1 2">
    <name type="scientific">Laceyella tengchongensis</name>
    <dbReference type="NCBI Taxonomy" id="574699"/>
    <lineage>
        <taxon>Bacteria</taxon>
        <taxon>Bacillati</taxon>
        <taxon>Bacillota</taxon>
        <taxon>Bacilli</taxon>
        <taxon>Bacillales</taxon>
        <taxon>Thermoactinomycetaceae</taxon>
        <taxon>Laceyella</taxon>
    </lineage>
</organism>
<reference evidence="1" key="1">
    <citation type="submission" date="2017-05" db="EMBL/GenBank/DDBJ databases">
        <authorList>
            <person name="Varghese N."/>
            <person name="Submissions S."/>
        </authorList>
    </citation>
    <scope>NUCLEOTIDE SEQUENCE</scope>
    <source>
        <strain evidence="1">DSM 45262</strain>
    </source>
</reference>
<protein>
    <submittedName>
        <fullName evidence="1">Uncharacterized protein</fullName>
    </submittedName>
</protein>
<dbReference type="RefSeq" id="WP_022737474.1">
    <property type="nucleotide sequence ID" value="NZ_FXTU01000005.1"/>
</dbReference>
<name>A0AA45WQR5_9BACL</name>